<evidence type="ECO:0000256" key="5">
    <source>
        <dbReference type="ARBA" id="ARBA00023004"/>
    </source>
</evidence>
<evidence type="ECO:0008006" key="9">
    <source>
        <dbReference type="Google" id="ProtNLM"/>
    </source>
</evidence>
<dbReference type="Proteomes" id="UP001642483">
    <property type="component" value="Unassembled WGS sequence"/>
</dbReference>
<proteinExistence type="inferred from homology"/>
<sequence length="246" mass="27917">MTTKGKTLTPVGAGLGNGENKPATECRIKGNIPFWLNGEVLRNGPGEFVIGPDTFKHWFDGHALIHKFTISEGKVTYMAKFVESETYKINHKHNRIILGGFGTACVPDPCKNIFSRFFSHFTSFPKLDNCNINLANLGNSYYALSDAAMTHRIDGETLEQRDFLSFRDFKIYTTTAHPHYDRNGDYYNIGLNFGKYSVVRVPAESMSKEDPMRDLEIHSEVPMDDRFNPGYFHSFGLSENNFILHD</sequence>
<dbReference type="PANTHER" id="PTHR10543">
    <property type="entry name" value="BETA-CAROTENE DIOXYGENASE"/>
    <property type="match status" value="1"/>
</dbReference>
<evidence type="ECO:0000256" key="2">
    <source>
        <dbReference type="ARBA" id="ARBA00006787"/>
    </source>
</evidence>
<evidence type="ECO:0000256" key="1">
    <source>
        <dbReference type="ARBA" id="ARBA00001954"/>
    </source>
</evidence>
<protein>
    <recommendedName>
        <fullName evidence="9">Dioxygenase</fullName>
    </recommendedName>
</protein>
<dbReference type="InterPro" id="IPR004294">
    <property type="entry name" value="Carotenoid_Oase"/>
</dbReference>
<evidence type="ECO:0000256" key="6">
    <source>
        <dbReference type="SAM" id="MobiDB-lite"/>
    </source>
</evidence>
<comment type="similarity">
    <text evidence="2">Belongs to the carotenoid oxygenase family.</text>
</comment>
<evidence type="ECO:0000313" key="8">
    <source>
        <dbReference type="Proteomes" id="UP001642483"/>
    </source>
</evidence>
<comment type="caution">
    <text evidence="7">The sequence shown here is derived from an EMBL/GenBank/DDBJ whole genome shotgun (WGS) entry which is preliminary data.</text>
</comment>
<dbReference type="PANTHER" id="PTHR10543:SF24">
    <property type="entry name" value="CAROTENOID ISOMEROOXYGENASE"/>
    <property type="match status" value="1"/>
</dbReference>
<name>A0ABP0FLG2_CLALP</name>
<reference evidence="7 8" key="1">
    <citation type="submission" date="2024-02" db="EMBL/GenBank/DDBJ databases">
        <authorList>
            <person name="Daric V."/>
            <person name="Darras S."/>
        </authorList>
    </citation>
    <scope>NUCLEOTIDE SEQUENCE [LARGE SCALE GENOMIC DNA]</scope>
</reference>
<dbReference type="Pfam" id="PF03055">
    <property type="entry name" value="RPE65"/>
    <property type="match status" value="1"/>
</dbReference>
<keyword evidence="4" id="KW-0560">Oxidoreductase</keyword>
<organism evidence="7 8">
    <name type="scientific">Clavelina lepadiformis</name>
    <name type="common">Light-bulb sea squirt</name>
    <name type="synonym">Ascidia lepadiformis</name>
    <dbReference type="NCBI Taxonomy" id="159417"/>
    <lineage>
        <taxon>Eukaryota</taxon>
        <taxon>Metazoa</taxon>
        <taxon>Chordata</taxon>
        <taxon>Tunicata</taxon>
        <taxon>Ascidiacea</taxon>
        <taxon>Aplousobranchia</taxon>
        <taxon>Clavelinidae</taxon>
        <taxon>Clavelina</taxon>
    </lineage>
</organism>
<accession>A0ABP0FLG2</accession>
<comment type="cofactor">
    <cofactor evidence="1">
        <name>Fe(2+)</name>
        <dbReference type="ChEBI" id="CHEBI:29033"/>
    </cofactor>
</comment>
<keyword evidence="8" id="KW-1185">Reference proteome</keyword>
<evidence type="ECO:0000256" key="3">
    <source>
        <dbReference type="ARBA" id="ARBA00022723"/>
    </source>
</evidence>
<evidence type="ECO:0000313" key="7">
    <source>
        <dbReference type="EMBL" id="CAK8679260.1"/>
    </source>
</evidence>
<gene>
    <name evidence="7" type="ORF">CVLEPA_LOCUS9510</name>
</gene>
<keyword evidence="5" id="KW-0408">Iron</keyword>
<keyword evidence="3" id="KW-0479">Metal-binding</keyword>
<dbReference type="EMBL" id="CAWYQH010000057">
    <property type="protein sequence ID" value="CAK8679260.1"/>
    <property type="molecule type" value="Genomic_DNA"/>
</dbReference>
<feature type="region of interest" description="Disordered" evidence="6">
    <location>
        <begin position="1"/>
        <end position="20"/>
    </location>
</feature>
<evidence type="ECO:0000256" key="4">
    <source>
        <dbReference type="ARBA" id="ARBA00023002"/>
    </source>
</evidence>